<keyword evidence="1" id="KW-0238">DNA-binding</keyword>
<dbReference type="Gene3D" id="1.10.357.10">
    <property type="entry name" value="Tetracycline Repressor, domain 2"/>
    <property type="match status" value="1"/>
</dbReference>
<sequence length="188" mass="21617">MNKTKKAIFESAIRVFSTYGYSGATMDGIAAQAGLAKGTLYYHFNSKEEIFNYIIQEGMNLIKERIQETVDEQSDSLSKLKTLIKVQLNMVYEKRDFFKVIMSQLWGQQSRQLELREVVNEFIKNIETYLESAMNDGFIKKGEKSFMAYTIFGSLCSTAIYDLINEDGINMHDVFENLTEYILSGIQI</sequence>
<dbReference type="InterPro" id="IPR023772">
    <property type="entry name" value="DNA-bd_HTH_TetR-type_CS"/>
</dbReference>
<dbReference type="InterPro" id="IPR001647">
    <property type="entry name" value="HTH_TetR"/>
</dbReference>
<dbReference type="SUPFAM" id="SSF46689">
    <property type="entry name" value="Homeodomain-like"/>
    <property type="match status" value="1"/>
</dbReference>
<protein>
    <submittedName>
        <fullName evidence="3">Fatty acid metabolism regulator protein</fullName>
    </submittedName>
</protein>
<dbReference type="EMBL" id="VSSQ01062977">
    <property type="protein sequence ID" value="MPN16077.1"/>
    <property type="molecule type" value="Genomic_DNA"/>
</dbReference>
<dbReference type="InterPro" id="IPR013570">
    <property type="entry name" value="Tscrpt_reg_YsiA_C"/>
</dbReference>
<dbReference type="SUPFAM" id="SSF48498">
    <property type="entry name" value="Tetracyclin repressor-like, C-terminal domain"/>
    <property type="match status" value="1"/>
</dbReference>
<proteinExistence type="predicted"/>
<dbReference type="Pfam" id="PF00440">
    <property type="entry name" value="TetR_N"/>
    <property type="match status" value="1"/>
</dbReference>
<dbReference type="GO" id="GO:0003677">
    <property type="term" value="F:DNA binding"/>
    <property type="evidence" value="ECO:0007669"/>
    <property type="project" value="UniProtKB-KW"/>
</dbReference>
<dbReference type="InterPro" id="IPR050624">
    <property type="entry name" value="HTH-type_Tx_Regulator"/>
</dbReference>
<evidence type="ECO:0000259" key="2">
    <source>
        <dbReference type="PROSITE" id="PS50977"/>
    </source>
</evidence>
<dbReference type="InterPro" id="IPR036271">
    <property type="entry name" value="Tet_transcr_reg_TetR-rel_C_sf"/>
</dbReference>
<reference evidence="3" key="1">
    <citation type="submission" date="2019-08" db="EMBL/GenBank/DDBJ databases">
        <authorList>
            <person name="Kucharzyk K."/>
            <person name="Murdoch R.W."/>
            <person name="Higgins S."/>
            <person name="Loffler F."/>
        </authorList>
    </citation>
    <scope>NUCLEOTIDE SEQUENCE</scope>
</reference>
<name>A0A645FNS2_9ZZZZ</name>
<dbReference type="Pfam" id="PF08359">
    <property type="entry name" value="TetR_C_4"/>
    <property type="match status" value="1"/>
</dbReference>
<dbReference type="InterPro" id="IPR009057">
    <property type="entry name" value="Homeodomain-like_sf"/>
</dbReference>
<dbReference type="AlphaFoldDB" id="A0A645FNS2"/>
<dbReference type="Gene3D" id="1.10.10.60">
    <property type="entry name" value="Homeodomain-like"/>
    <property type="match status" value="1"/>
</dbReference>
<evidence type="ECO:0000256" key="1">
    <source>
        <dbReference type="ARBA" id="ARBA00023125"/>
    </source>
</evidence>
<dbReference type="PRINTS" id="PR00455">
    <property type="entry name" value="HTHTETR"/>
</dbReference>
<dbReference type="PANTHER" id="PTHR43479">
    <property type="entry name" value="ACREF/ENVCD OPERON REPRESSOR-RELATED"/>
    <property type="match status" value="1"/>
</dbReference>
<comment type="caution">
    <text evidence="3">The sequence shown here is derived from an EMBL/GenBank/DDBJ whole genome shotgun (WGS) entry which is preliminary data.</text>
</comment>
<dbReference type="PROSITE" id="PS01081">
    <property type="entry name" value="HTH_TETR_1"/>
    <property type="match status" value="1"/>
</dbReference>
<accession>A0A645FNS2</accession>
<organism evidence="3">
    <name type="scientific">bioreactor metagenome</name>
    <dbReference type="NCBI Taxonomy" id="1076179"/>
    <lineage>
        <taxon>unclassified sequences</taxon>
        <taxon>metagenomes</taxon>
        <taxon>ecological metagenomes</taxon>
    </lineage>
</organism>
<feature type="domain" description="HTH tetR-type" evidence="2">
    <location>
        <begin position="2"/>
        <end position="62"/>
    </location>
</feature>
<evidence type="ECO:0000313" key="3">
    <source>
        <dbReference type="EMBL" id="MPN16077.1"/>
    </source>
</evidence>
<dbReference type="PANTHER" id="PTHR43479:SF11">
    <property type="entry name" value="ACREF_ENVCD OPERON REPRESSOR-RELATED"/>
    <property type="match status" value="1"/>
</dbReference>
<gene>
    <name evidence="3" type="primary">fadR_13</name>
    <name evidence="3" type="ORF">SDC9_163415</name>
</gene>
<dbReference type="PROSITE" id="PS50977">
    <property type="entry name" value="HTH_TETR_2"/>
    <property type="match status" value="1"/>
</dbReference>